<dbReference type="SFLD" id="SFLDG01129">
    <property type="entry name" value="C1.5:_HAD__Beta-PGM__Phosphata"/>
    <property type="match status" value="1"/>
</dbReference>
<dbReference type="GO" id="GO:0050308">
    <property type="term" value="F:sugar-phosphatase activity"/>
    <property type="evidence" value="ECO:0007669"/>
    <property type="project" value="TreeGrafter"/>
</dbReference>
<evidence type="ECO:0008006" key="3">
    <source>
        <dbReference type="Google" id="ProtNLM"/>
    </source>
</evidence>
<protein>
    <recommendedName>
        <fullName evidence="3">Sugar-phosphatase</fullName>
    </recommendedName>
</protein>
<dbReference type="SUPFAM" id="SSF56784">
    <property type="entry name" value="HAD-like"/>
    <property type="match status" value="1"/>
</dbReference>
<dbReference type="AlphaFoldDB" id="A0A1Q2CHH3"/>
<dbReference type="SFLD" id="SFLDS00003">
    <property type="entry name" value="Haloacid_Dehalogenase"/>
    <property type="match status" value="1"/>
</dbReference>
<organism evidence="1 2">
    <name type="scientific">Tessaracoccus flavus</name>
    <dbReference type="NCBI Taxonomy" id="1610493"/>
    <lineage>
        <taxon>Bacteria</taxon>
        <taxon>Bacillati</taxon>
        <taxon>Actinomycetota</taxon>
        <taxon>Actinomycetes</taxon>
        <taxon>Propionibacteriales</taxon>
        <taxon>Propionibacteriaceae</taxon>
        <taxon>Tessaracoccus</taxon>
    </lineage>
</organism>
<evidence type="ECO:0000313" key="2">
    <source>
        <dbReference type="Proteomes" id="UP000188324"/>
    </source>
</evidence>
<gene>
    <name evidence="1" type="ORF">RPIT_12730</name>
</gene>
<evidence type="ECO:0000313" key="1">
    <source>
        <dbReference type="EMBL" id="AQP45562.1"/>
    </source>
</evidence>
<dbReference type="OrthoDB" id="9800058at2"/>
<accession>A0A1Q2CHH3</accession>
<dbReference type="Gene3D" id="1.10.150.240">
    <property type="entry name" value="Putative phosphatase, domain 2"/>
    <property type="match status" value="1"/>
</dbReference>
<dbReference type="InterPro" id="IPR006439">
    <property type="entry name" value="HAD-SF_hydro_IA"/>
</dbReference>
<reference evidence="1 2" key="1">
    <citation type="journal article" date="2016" name="Int. J. Syst. Evol. Microbiol.">
        <title>Tessaracoccus flavus sp. nov., isolated from the drainage system of a lindane-producing factory.</title>
        <authorList>
            <person name="Kumari R."/>
            <person name="Singh P."/>
            <person name="Schumann P."/>
            <person name="Lal R."/>
        </authorList>
    </citation>
    <scope>NUCLEOTIDE SEQUENCE [LARGE SCALE GENOMIC DNA]</scope>
    <source>
        <strain evidence="1 2">RP1T</strain>
    </source>
</reference>
<dbReference type="EMBL" id="CP019605">
    <property type="protein sequence ID" value="AQP45562.1"/>
    <property type="molecule type" value="Genomic_DNA"/>
</dbReference>
<dbReference type="InterPro" id="IPR051806">
    <property type="entry name" value="HAD-like_SPP"/>
</dbReference>
<keyword evidence="2" id="KW-1185">Reference proteome</keyword>
<dbReference type="InterPro" id="IPR023198">
    <property type="entry name" value="PGP-like_dom2"/>
</dbReference>
<dbReference type="SFLD" id="SFLDG01135">
    <property type="entry name" value="C1.5.6:_HAD__Beta-PGM__Phospha"/>
    <property type="match status" value="1"/>
</dbReference>
<sequence>MEVSSTLGEFAAVIFDFDGTLADSHAAMVRSYLTWADEFGLDPASLVSFTGMPSAAIAAALLPADQVERASARIDELEVADTDGVVPLPGAVDALAGVPDERRAIATSCTAPLLNARLDAVGLDRPAVVVTRDDVTNGKPDPESFLLAAERLGTDPERCVVFEDAPAGVAAARAAGMAVIGVLTAHTVDELQADWHVNSLADVEFEAIDDGVRITWRA</sequence>
<dbReference type="Pfam" id="PF13419">
    <property type="entry name" value="HAD_2"/>
    <property type="match status" value="1"/>
</dbReference>
<name>A0A1Q2CHH3_9ACTN</name>
<dbReference type="InterPro" id="IPR041492">
    <property type="entry name" value="HAD_2"/>
</dbReference>
<dbReference type="PANTHER" id="PTHR43481:SF4">
    <property type="entry name" value="GLYCEROL-1-PHOSPHATE PHOSPHOHYDROLASE 1-RELATED"/>
    <property type="match status" value="1"/>
</dbReference>
<dbReference type="KEGG" id="tfl:RPIT_12730"/>
<dbReference type="InterPro" id="IPR036412">
    <property type="entry name" value="HAD-like_sf"/>
</dbReference>
<dbReference type="Proteomes" id="UP000188324">
    <property type="component" value="Chromosome"/>
</dbReference>
<dbReference type="STRING" id="1610493.RPIT_12730"/>
<dbReference type="Gene3D" id="3.40.50.1000">
    <property type="entry name" value="HAD superfamily/HAD-like"/>
    <property type="match status" value="1"/>
</dbReference>
<dbReference type="InterPro" id="IPR023214">
    <property type="entry name" value="HAD_sf"/>
</dbReference>
<proteinExistence type="predicted"/>
<dbReference type="NCBIfam" id="TIGR01509">
    <property type="entry name" value="HAD-SF-IA-v3"/>
    <property type="match status" value="1"/>
</dbReference>
<dbReference type="PANTHER" id="PTHR43481">
    <property type="entry name" value="FRUCTOSE-1-PHOSPHATE PHOSPHATASE"/>
    <property type="match status" value="1"/>
</dbReference>